<dbReference type="NCBIfam" id="NF010191">
    <property type="entry name" value="PRK13670.1"/>
    <property type="match status" value="1"/>
</dbReference>
<dbReference type="GO" id="GO:0005737">
    <property type="term" value="C:cytoplasm"/>
    <property type="evidence" value="ECO:0007669"/>
    <property type="project" value="UniProtKB-SubCell"/>
</dbReference>
<keyword evidence="3" id="KW-0547">Nucleotide-binding</keyword>
<reference evidence="4 5" key="1">
    <citation type="journal article" date="2015" name="Genome Announc.">
        <title>Expanding the biotechnology potential of lactobacilli through comparative genomics of 213 strains and associated genera.</title>
        <authorList>
            <person name="Sun Z."/>
            <person name="Harris H.M."/>
            <person name="McCann A."/>
            <person name="Guo C."/>
            <person name="Argimon S."/>
            <person name="Zhang W."/>
            <person name="Yang X."/>
            <person name="Jeffery I.B."/>
            <person name="Cooney J.C."/>
            <person name="Kagawa T.F."/>
            <person name="Liu W."/>
            <person name="Song Y."/>
            <person name="Salvetti E."/>
            <person name="Wrobel A."/>
            <person name="Rasinkangas P."/>
            <person name="Parkhill J."/>
            <person name="Rea M.C."/>
            <person name="O'Sullivan O."/>
            <person name="Ritari J."/>
            <person name="Douillard F.P."/>
            <person name="Paul Ross R."/>
            <person name="Yang R."/>
            <person name="Briner A.E."/>
            <person name="Felis G.E."/>
            <person name="de Vos W.M."/>
            <person name="Barrangou R."/>
            <person name="Klaenhammer T.R."/>
            <person name="Caufield P.W."/>
            <person name="Cui Y."/>
            <person name="Zhang H."/>
            <person name="O'Toole P.W."/>
        </authorList>
    </citation>
    <scope>NUCLEOTIDE SEQUENCE [LARGE SCALE GENOMIC DNA]</scope>
    <source>
        <strain evidence="4 5">DSM 20003</strain>
    </source>
</reference>
<dbReference type="HAMAP" id="MF_01539">
    <property type="entry name" value="TmcAL"/>
    <property type="match status" value="1"/>
</dbReference>
<keyword evidence="5" id="KW-1185">Reference proteome</keyword>
<dbReference type="STRING" id="1423726.FC07_GL001797"/>
<comment type="caution">
    <text evidence="3">Lacks conserved residue(s) required for the propagation of feature annotation.</text>
</comment>
<evidence type="ECO:0000256" key="2">
    <source>
        <dbReference type="ARBA" id="ARBA00022694"/>
    </source>
</evidence>
<keyword evidence="1 3" id="KW-0436">Ligase</keyword>
<comment type="catalytic activity">
    <reaction evidence="3">
        <text>cytidine(34) in elongator tRNA(Met) + acetate + ATP = N(4)-acetylcytidine(34) in elongator tRNA(Met) + AMP + diphosphate</text>
        <dbReference type="Rhea" id="RHEA:58144"/>
        <dbReference type="Rhea" id="RHEA-COMP:10693"/>
        <dbReference type="Rhea" id="RHEA-COMP:10694"/>
        <dbReference type="ChEBI" id="CHEBI:30089"/>
        <dbReference type="ChEBI" id="CHEBI:30616"/>
        <dbReference type="ChEBI" id="CHEBI:33019"/>
        <dbReference type="ChEBI" id="CHEBI:74900"/>
        <dbReference type="ChEBI" id="CHEBI:82748"/>
        <dbReference type="ChEBI" id="CHEBI:456215"/>
    </reaction>
</comment>
<dbReference type="InterPro" id="IPR008513">
    <property type="entry name" value="tRNA(Met)_cyd_acetate_ligase"/>
</dbReference>
<keyword evidence="3" id="KW-0820">tRNA-binding</keyword>
<dbReference type="SUPFAM" id="SSF52374">
    <property type="entry name" value="Nucleotidylyl transferase"/>
    <property type="match status" value="1"/>
</dbReference>
<feature type="binding site" evidence="3">
    <location>
        <position position="179"/>
    </location>
    <ligand>
        <name>ATP</name>
        <dbReference type="ChEBI" id="CHEBI:30616"/>
    </ligand>
</feature>
<dbReference type="Pfam" id="PF05636">
    <property type="entry name" value="HIGH_NTase1"/>
    <property type="match status" value="1"/>
</dbReference>
<dbReference type="EMBL" id="AZDA01000026">
    <property type="protein sequence ID" value="KRK39998.1"/>
    <property type="molecule type" value="Genomic_DNA"/>
</dbReference>
<proteinExistence type="inferred from homology"/>
<dbReference type="Gene3D" id="3.40.50.620">
    <property type="entry name" value="HUPs"/>
    <property type="match status" value="1"/>
</dbReference>
<keyword evidence="3" id="KW-0963">Cytoplasm</keyword>
<comment type="caution">
    <text evidence="4">The sequence shown here is derived from an EMBL/GenBank/DDBJ whole genome shotgun (WGS) entry which is preliminary data.</text>
</comment>
<dbReference type="EC" id="6.3.4.-" evidence="3"/>
<gene>
    <name evidence="3" type="primary">tmcAL</name>
    <name evidence="4" type="ORF">FC07_GL001797</name>
</gene>
<dbReference type="GO" id="GO:0000049">
    <property type="term" value="F:tRNA binding"/>
    <property type="evidence" value="ECO:0007669"/>
    <property type="project" value="UniProtKB-KW"/>
</dbReference>
<evidence type="ECO:0000313" key="5">
    <source>
        <dbReference type="Proteomes" id="UP000051461"/>
    </source>
</evidence>
<dbReference type="Proteomes" id="UP000051461">
    <property type="component" value="Unassembled WGS sequence"/>
</dbReference>
<keyword evidence="3" id="KW-0067">ATP-binding</keyword>
<feature type="binding site" evidence="3">
    <location>
        <position position="154"/>
    </location>
    <ligand>
        <name>ATP</name>
        <dbReference type="ChEBI" id="CHEBI:30616"/>
    </ligand>
</feature>
<feature type="binding site" evidence="3">
    <location>
        <begin position="8"/>
        <end position="21"/>
    </location>
    <ligand>
        <name>ATP</name>
        <dbReference type="ChEBI" id="CHEBI:30616"/>
    </ligand>
</feature>
<dbReference type="GO" id="GO:0006400">
    <property type="term" value="P:tRNA modification"/>
    <property type="evidence" value="ECO:0007669"/>
    <property type="project" value="UniProtKB-UniRule"/>
</dbReference>
<comment type="similarity">
    <text evidence="3">Belongs to the TmcAL family.</text>
</comment>
<dbReference type="GO" id="GO:0016879">
    <property type="term" value="F:ligase activity, forming carbon-nitrogen bonds"/>
    <property type="evidence" value="ECO:0007669"/>
    <property type="project" value="UniProtKB-UniRule"/>
</dbReference>
<keyword evidence="3" id="KW-0694">RNA-binding</keyword>
<dbReference type="AlphaFoldDB" id="A0A0R1H0M4"/>
<name>A0A0R1H0M4_9LACO</name>
<dbReference type="InterPro" id="IPR014729">
    <property type="entry name" value="Rossmann-like_a/b/a_fold"/>
</dbReference>
<evidence type="ECO:0000256" key="1">
    <source>
        <dbReference type="ARBA" id="ARBA00022598"/>
    </source>
</evidence>
<keyword evidence="2 3" id="KW-0819">tRNA processing</keyword>
<accession>A0A0R1H0M4</accession>
<dbReference type="PATRIC" id="fig|1423726.3.peg.1864"/>
<dbReference type="RefSeq" id="WP_235807458.1">
    <property type="nucleotide sequence ID" value="NZ_AZDA01000026.1"/>
</dbReference>
<comment type="subcellular location">
    <subcellularLocation>
        <location evidence="3">Cytoplasm</location>
    </subcellularLocation>
</comment>
<feature type="binding site" evidence="3">
    <location>
        <position position="102"/>
    </location>
    <ligand>
        <name>ATP</name>
        <dbReference type="ChEBI" id="CHEBI:30616"/>
    </ligand>
</feature>
<evidence type="ECO:0000313" key="4">
    <source>
        <dbReference type="EMBL" id="KRK39998.1"/>
    </source>
</evidence>
<sequence length="387" mass="43820">MLQATGMIVEYNPFHNGHAYHVQQARQLTQADVVVAVMSGNFVQRGAPAVLDKWQRTAQALVNGVDLVVELPTTQAVQPADRFASAGIQMLSALGCQAVVFGTEDAQLDYQQIGVQLAQLPEHHQDFKDYRQTYATQLNQFYQQQLGLSLDYPNQLLGLSYAQANAELSRPMTLVPVQRQGAQYHDTQLTKGLIGSATAIRQALQQVPPQWHQVQQVVPKVTFQTLQQGPLVNWARLFPFLKYRILQADLGDLQAIYQMNEGLEYRMKQQIQAAVTFEAFLKALKTKRYTYSRLQRLCLYTVLNLKTTAIQAQQPYLHVLGFTPAGQHYLHQIKQQVPWPLITKIDRKLGQESGLMGTDVRTDLVYQNLTGENQVYGRYPLRPVKEI</sequence>
<organism evidence="4 5">
    <name type="scientific">Loigolactobacillus bifermentans DSM 20003</name>
    <dbReference type="NCBI Taxonomy" id="1423726"/>
    <lineage>
        <taxon>Bacteria</taxon>
        <taxon>Bacillati</taxon>
        <taxon>Bacillota</taxon>
        <taxon>Bacilli</taxon>
        <taxon>Lactobacillales</taxon>
        <taxon>Lactobacillaceae</taxon>
        <taxon>Loigolactobacillus</taxon>
    </lineage>
</organism>
<protein>
    <recommendedName>
        <fullName evidence="3">tRNA(Met) cytidine acetate ligase</fullName>
        <ecNumber evidence="3">6.3.4.-</ecNumber>
    </recommendedName>
</protein>
<dbReference type="PANTHER" id="PTHR37825">
    <property type="entry name" value="TRNA(MET) CYTIDINE ACETATE LIGASE"/>
    <property type="match status" value="1"/>
</dbReference>
<dbReference type="GO" id="GO:0005524">
    <property type="term" value="F:ATP binding"/>
    <property type="evidence" value="ECO:0007669"/>
    <property type="project" value="UniProtKB-KW"/>
</dbReference>
<evidence type="ECO:0000256" key="3">
    <source>
        <dbReference type="HAMAP-Rule" id="MF_01539"/>
    </source>
</evidence>
<dbReference type="PANTHER" id="PTHR37825:SF1">
    <property type="entry name" value="TRNA(MET) CYTIDINE ACETATE LIGASE"/>
    <property type="match status" value="1"/>
</dbReference>
<comment type="function">
    <text evidence="3">Catalyzes the formation of N(4)-acetylcytidine (ac(4)C) at the wobble position of elongator tRNA(Met), using acetate and ATP as substrates. First activates an acetate ion to form acetyladenylate (Ac-AMP) and then transfers the acetyl group to tRNA to form ac(4)C34.</text>
</comment>